<evidence type="ECO:0000256" key="10">
    <source>
        <dbReference type="ARBA" id="ARBA00023172"/>
    </source>
</evidence>
<keyword evidence="14" id="KW-1185">Reference proteome</keyword>
<dbReference type="InterPro" id="IPR039537">
    <property type="entry name" value="Retrotran_Ty1/copia-like"/>
</dbReference>
<keyword evidence="1" id="KW-0548">Nucleotidyltransferase</keyword>
<dbReference type="InterPro" id="IPR013103">
    <property type="entry name" value="RVT_2"/>
</dbReference>
<dbReference type="GO" id="GO:0006310">
    <property type="term" value="P:DNA recombination"/>
    <property type="evidence" value="ECO:0007669"/>
    <property type="project" value="UniProtKB-KW"/>
</dbReference>
<dbReference type="InterPro" id="IPR036397">
    <property type="entry name" value="RNaseH_sf"/>
</dbReference>
<evidence type="ECO:0000313" key="14">
    <source>
        <dbReference type="Proteomes" id="UP000765509"/>
    </source>
</evidence>
<dbReference type="PANTHER" id="PTHR42648">
    <property type="entry name" value="TRANSPOSASE, PUTATIVE-RELATED"/>
    <property type="match status" value="1"/>
</dbReference>
<keyword evidence="10" id="KW-0233">DNA recombination</keyword>
<dbReference type="GO" id="GO:0003964">
    <property type="term" value="F:RNA-directed DNA polymerase activity"/>
    <property type="evidence" value="ECO:0007669"/>
    <property type="project" value="UniProtKB-KW"/>
</dbReference>
<gene>
    <name evidence="13" type="ORF">O181_038576</name>
</gene>
<keyword evidence="4" id="KW-0255">Endonuclease</keyword>
<evidence type="ECO:0000256" key="7">
    <source>
        <dbReference type="ARBA" id="ARBA00022908"/>
    </source>
</evidence>
<dbReference type="EMBL" id="AVOT02014944">
    <property type="protein sequence ID" value="MBW0498861.1"/>
    <property type="molecule type" value="Genomic_DNA"/>
</dbReference>
<evidence type="ECO:0000256" key="4">
    <source>
        <dbReference type="ARBA" id="ARBA00022759"/>
    </source>
</evidence>
<evidence type="ECO:0000256" key="3">
    <source>
        <dbReference type="ARBA" id="ARBA00022723"/>
    </source>
</evidence>
<keyword evidence="3" id="KW-0479">Metal-binding</keyword>
<dbReference type="OrthoDB" id="5080335at2759"/>
<protein>
    <recommendedName>
        <fullName evidence="12">Reverse transcriptase Ty1/copia-type domain-containing protein</fullName>
    </recommendedName>
</protein>
<keyword evidence="6" id="KW-0460">Magnesium</keyword>
<dbReference type="PANTHER" id="PTHR42648:SF11">
    <property type="entry name" value="TRANSPOSON TY4-P GAG-POL POLYPROTEIN"/>
    <property type="match status" value="1"/>
</dbReference>
<evidence type="ECO:0000259" key="12">
    <source>
        <dbReference type="Pfam" id="PF07727"/>
    </source>
</evidence>
<dbReference type="GO" id="GO:0003887">
    <property type="term" value="F:DNA-directed DNA polymerase activity"/>
    <property type="evidence" value="ECO:0007669"/>
    <property type="project" value="UniProtKB-KW"/>
</dbReference>
<dbReference type="Pfam" id="PF07727">
    <property type="entry name" value="RVT_2"/>
    <property type="match status" value="1"/>
</dbReference>
<reference evidence="13" key="1">
    <citation type="submission" date="2021-03" db="EMBL/GenBank/DDBJ databases">
        <title>Draft genome sequence of rust myrtle Austropuccinia psidii MF-1, a brazilian biotype.</title>
        <authorList>
            <person name="Quecine M.C."/>
            <person name="Pachon D.M.R."/>
            <person name="Bonatelli M.L."/>
            <person name="Correr F.H."/>
            <person name="Franceschini L.M."/>
            <person name="Leite T.F."/>
            <person name="Margarido G.R.A."/>
            <person name="Almeida C.A."/>
            <person name="Ferrarezi J.A."/>
            <person name="Labate C.A."/>
        </authorList>
    </citation>
    <scope>NUCLEOTIDE SEQUENCE</scope>
    <source>
        <strain evidence="13">MF-1</strain>
    </source>
</reference>
<sequence length="531" mass="59123">MDVVHGEETDWSAVASSSPCLLEMNPISLPTSVSLSPCGWHERLGHACNNLGHHGSFADDAQGFWYLLTIQDHVLTYSIVYPLKSCSEAPDAILDAIKQLQVHLEATPKAQEFTSTTFMNALIKLGIIFCPSLPYFLQENGEAENLNQMLGDMARAMMVQSVMPVRFWQFAYSSVAFLHNCIWNSQCVNSSPHKELFGTAPSIKTLYPFGADATVHIPALNQLHKLASRGIECKVFNPLMKGGWLLWEPSNNKMVQLASVVFPQFQSLVVSSGPVAKGFLAHVVNTMSLGKHPQALLGPHRKKWRQACIAELDQMAARDVWEVVEKSLHMKTINHQWVFDLKNNINGSMEWFKARLVAHGVDCTETYAPTASLISLCLVLAAAVLKNWRVASFDVSGAYLYSPVDETVLVELPVTFLLEPRGKVLRLKKALYDMRQAGRCWWKFLSGILGWMGFIAMEVNQSLYIFRNNRAIIAIWIHVNDGVVVSNSPDAMSSFKDVLCAELDIKWSDAVQKIVGLECLIGEGEVTIAQQ</sequence>
<evidence type="ECO:0000256" key="11">
    <source>
        <dbReference type="ARBA" id="ARBA00023268"/>
    </source>
</evidence>
<feature type="domain" description="Reverse transcriptase Ty1/copia-type" evidence="12">
    <location>
        <begin position="319"/>
        <end position="530"/>
    </location>
</feature>
<keyword evidence="9" id="KW-0239">DNA-directed DNA polymerase</keyword>
<evidence type="ECO:0000256" key="6">
    <source>
        <dbReference type="ARBA" id="ARBA00022842"/>
    </source>
</evidence>
<evidence type="ECO:0000256" key="2">
    <source>
        <dbReference type="ARBA" id="ARBA00022722"/>
    </source>
</evidence>
<dbReference type="SUPFAM" id="SSF53098">
    <property type="entry name" value="Ribonuclease H-like"/>
    <property type="match status" value="1"/>
</dbReference>
<keyword evidence="11" id="KW-0511">Multifunctional enzyme</keyword>
<keyword evidence="5" id="KW-0378">Hydrolase</keyword>
<keyword evidence="8" id="KW-0695">RNA-directed DNA polymerase</keyword>
<evidence type="ECO:0000256" key="9">
    <source>
        <dbReference type="ARBA" id="ARBA00022932"/>
    </source>
</evidence>
<keyword evidence="7" id="KW-0229">DNA integration</keyword>
<dbReference type="GO" id="GO:0003676">
    <property type="term" value="F:nucleic acid binding"/>
    <property type="evidence" value="ECO:0007669"/>
    <property type="project" value="InterPro"/>
</dbReference>
<proteinExistence type="predicted"/>
<organism evidence="13 14">
    <name type="scientific">Austropuccinia psidii MF-1</name>
    <dbReference type="NCBI Taxonomy" id="1389203"/>
    <lineage>
        <taxon>Eukaryota</taxon>
        <taxon>Fungi</taxon>
        <taxon>Dikarya</taxon>
        <taxon>Basidiomycota</taxon>
        <taxon>Pucciniomycotina</taxon>
        <taxon>Pucciniomycetes</taxon>
        <taxon>Pucciniales</taxon>
        <taxon>Sphaerophragmiaceae</taxon>
        <taxon>Austropuccinia</taxon>
    </lineage>
</organism>
<dbReference type="GO" id="GO:0016787">
    <property type="term" value="F:hydrolase activity"/>
    <property type="evidence" value="ECO:0007669"/>
    <property type="project" value="UniProtKB-KW"/>
</dbReference>
<dbReference type="GO" id="GO:0004519">
    <property type="term" value="F:endonuclease activity"/>
    <property type="evidence" value="ECO:0007669"/>
    <property type="project" value="UniProtKB-KW"/>
</dbReference>
<name>A0A9Q3DE90_9BASI</name>
<keyword evidence="2" id="KW-0540">Nuclease</keyword>
<dbReference type="Gene3D" id="3.30.420.10">
    <property type="entry name" value="Ribonuclease H-like superfamily/Ribonuclease H"/>
    <property type="match status" value="1"/>
</dbReference>
<keyword evidence="9" id="KW-0808">Transferase</keyword>
<dbReference type="InterPro" id="IPR012337">
    <property type="entry name" value="RNaseH-like_sf"/>
</dbReference>
<evidence type="ECO:0000313" key="13">
    <source>
        <dbReference type="EMBL" id="MBW0498861.1"/>
    </source>
</evidence>
<comment type="caution">
    <text evidence="13">The sequence shown here is derived from an EMBL/GenBank/DDBJ whole genome shotgun (WGS) entry which is preliminary data.</text>
</comment>
<dbReference type="AlphaFoldDB" id="A0A9Q3DE90"/>
<evidence type="ECO:0000256" key="1">
    <source>
        <dbReference type="ARBA" id="ARBA00022695"/>
    </source>
</evidence>
<dbReference type="Proteomes" id="UP000765509">
    <property type="component" value="Unassembled WGS sequence"/>
</dbReference>
<evidence type="ECO:0000256" key="5">
    <source>
        <dbReference type="ARBA" id="ARBA00022801"/>
    </source>
</evidence>
<accession>A0A9Q3DE90</accession>
<evidence type="ECO:0000256" key="8">
    <source>
        <dbReference type="ARBA" id="ARBA00022918"/>
    </source>
</evidence>
<dbReference type="GO" id="GO:0046872">
    <property type="term" value="F:metal ion binding"/>
    <property type="evidence" value="ECO:0007669"/>
    <property type="project" value="UniProtKB-KW"/>
</dbReference>
<dbReference type="GO" id="GO:0015074">
    <property type="term" value="P:DNA integration"/>
    <property type="evidence" value="ECO:0007669"/>
    <property type="project" value="UniProtKB-KW"/>
</dbReference>